<dbReference type="InterPro" id="IPR001867">
    <property type="entry name" value="OmpR/PhoB-type_DNA-bd"/>
</dbReference>
<keyword evidence="1 3" id="KW-0238">DNA-binding</keyword>
<dbReference type="SMART" id="SM00448">
    <property type="entry name" value="REC"/>
    <property type="match status" value="1"/>
</dbReference>
<keyword evidence="2" id="KW-0597">Phosphoprotein</keyword>
<reference evidence="6 7" key="1">
    <citation type="submission" date="2020-10" db="EMBL/GenBank/DDBJ databases">
        <authorList>
            <person name="Castelo-Branco R."/>
            <person name="Eusebio N."/>
            <person name="Adriana R."/>
            <person name="Vieira A."/>
            <person name="Brugerolle De Fraissinette N."/>
            <person name="Rezende De Castro R."/>
            <person name="Schneider M.P."/>
            <person name="Vasconcelos V."/>
            <person name="Leao P.N."/>
        </authorList>
    </citation>
    <scope>NUCLEOTIDE SEQUENCE [LARGE SCALE GENOMIC DNA]</scope>
    <source>
        <strain evidence="6 7">LEGE 07299</strain>
    </source>
</reference>
<sequence length="241" mass="26876">MRILVVEDDVQLAEMLMEALTDRQYVVDVAQDGEEAWDCIKVLEYDLVVLDITLPKLDGVSFCQRLRSHTSARSPSPTSGRSSSRNSTIPVLMLTARDTLGDKITGLDAGADDYMVKPFEMPELMARVRALLRRNSSAAVFPDLGWGSLCLNSSTYEVTYADQPLHLTPKEFALLELMVSSGRRVLSRAGIIERIWSLDDPPSEETVKSHIKSLRYKLKDAGAADDFIETVHGLGYRLKQL</sequence>
<name>A0ABR9U3D9_9NOSO</name>
<evidence type="ECO:0000259" key="5">
    <source>
        <dbReference type="PROSITE" id="PS51755"/>
    </source>
</evidence>
<feature type="modified residue" description="4-aspartylphosphate" evidence="2">
    <location>
        <position position="51"/>
    </location>
</feature>
<evidence type="ECO:0000256" key="1">
    <source>
        <dbReference type="ARBA" id="ARBA00023125"/>
    </source>
</evidence>
<feature type="DNA-binding region" description="OmpR/PhoB-type" evidence="3">
    <location>
        <begin position="136"/>
        <end position="240"/>
    </location>
</feature>
<dbReference type="Gene3D" id="6.10.250.690">
    <property type="match status" value="1"/>
</dbReference>
<dbReference type="Pfam" id="PF00072">
    <property type="entry name" value="Response_reg"/>
    <property type="match status" value="1"/>
</dbReference>
<dbReference type="SUPFAM" id="SSF52172">
    <property type="entry name" value="CheY-like"/>
    <property type="match status" value="1"/>
</dbReference>
<dbReference type="Pfam" id="PF00486">
    <property type="entry name" value="Trans_reg_C"/>
    <property type="match status" value="1"/>
</dbReference>
<evidence type="ECO:0000313" key="7">
    <source>
        <dbReference type="Proteomes" id="UP000647836"/>
    </source>
</evidence>
<dbReference type="Proteomes" id="UP000647836">
    <property type="component" value="Unassembled WGS sequence"/>
</dbReference>
<dbReference type="EMBL" id="JADEXF010000764">
    <property type="protein sequence ID" value="MBE9107185.1"/>
    <property type="molecule type" value="Genomic_DNA"/>
</dbReference>
<dbReference type="PANTHER" id="PTHR48111">
    <property type="entry name" value="REGULATOR OF RPOS"/>
    <property type="match status" value="1"/>
</dbReference>
<dbReference type="SMART" id="SM00862">
    <property type="entry name" value="Trans_reg_C"/>
    <property type="match status" value="1"/>
</dbReference>
<dbReference type="PROSITE" id="PS50110">
    <property type="entry name" value="RESPONSE_REGULATORY"/>
    <property type="match status" value="1"/>
</dbReference>
<organism evidence="6 7">
    <name type="scientific">Nostoc cf. edaphicum LEGE 07299</name>
    <dbReference type="NCBI Taxonomy" id="2777974"/>
    <lineage>
        <taxon>Bacteria</taxon>
        <taxon>Bacillati</taxon>
        <taxon>Cyanobacteriota</taxon>
        <taxon>Cyanophyceae</taxon>
        <taxon>Nostocales</taxon>
        <taxon>Nostocaceae</taxon>
        <taxon>Nostoc</taxon>
    </lineage>
</organism>
<feature type="domain" description="Response regulatory" evidence="4">
    <location>
        <begin position="2"/>
        <end position="132"/>
    </location>
</feature>
<dbReference type="SUPFAM" id="SSF46894">
    <property type="entry name" value="C-terminal effector domain of the bipartite response regulators"/>
    <property type="match status" value="1"/>
</dbReference>
<keyword evidence="7" id="KW-1185">Reference proteome</keyword>
<dbReference type="InterPro" id="IPR011006">
    <property type="entry name" value="CheY-like_superfamily"/>
</dbReference>
<dbReference type="InterPro" id="IPR036388">
    <property type="entry name" value="WH-like_DNA-bd_sf"/>
</dbReference>
<accession>A0ABR9U3D9</accession>
<comment type="caution">
    <text evidence="6">The sequence shown here is derived from an EMBL/GenBank/DDBJ whole genome shotgun (WGS) entry which is preliminary data.</text>
</comment>
<dbReference type="Gene3D" id="1.10.10.10">
    <property type="entry name" value="Winged helix-like DNA-binding domain superfamily/Winged helix DNA-binding domain"/>
    <property type="match status" value="1"/>
</dbReference>
<dbReference type="InterPro" id="IPR001789">
    <property type="entry name" value="Sig_transdc_resp-reg_receiver"/>
</dbReference>
<protein>
    <submittedName>
        <fullName evidence="6">Response regulator transcription factor</fullName>
    </submittedName>
</protein>
<gene>
    <name evidence="6" type="ORF">IQ229_20325</name>
</gene>
<evidence type="ECO:0000256" key="3">
    <source>
        <dbReference type="PROSITE-ProRule" id="PRU01091"/>
    </source>
</evidence>
<dbReference type="PANTHER" id="PTHR48111:SF15">
    <property type="entry name" value="OMPR SUBFAMILY"/>
    <property type="match status" value="1"/>
</dbReference>
<dbReference type="Gene3D" id="3.40.50.2300">
    <property type="match status" value="1"/>
</dbReference>
<proteinExistence type="predicted"/>
<dbReference type="InterPro" id="IPR039420">
    <property type="entry name" value="WalR-like"/>
</dbReference>
<dbReference type="CDD" id="cd00383">
    <property type="entry name" value="trans_reg_C"/>
    <property type="match status" value="1"/>
</dbReference>
<dbReference type="PROSITE" id="PS51755">
    <property type="entry name" value="OMPR_PHOB"/>
    <property type="match status" value="1"/>
</dbReference>
<dbReference type="RefSeq" id="WP_194046837.1">
    <property type="nucleotide sequence ID" value="NZ_JADEXF010000764.1"/>
</dbReference>
<evidence type="ECO:0000259" key="4">
    <source>
        <dbReference type="PROSITE" id="PS50110"/>
    </source>
</evidence>
<evidence type="ECO:0000313" key="6">
    <source>
        <dbReference type="EMBL" id="MBE9107185.1"/>
    </source>
</evidence>
<evidence type="ECO:0000256" key="2">
    <source>
        <dbReference type="PROSITE-ProRule" id="PRU00169"/>
    </source>
</evidence>
<feature type="domain" description="OmpR/PhoB-type" evidence="5">
    <location>
        <begin position="136"/>
        <end position="240"/>
    </location>
</feature>
<dbReference type="InterPro" id="IPR016032">
    <property type="entry name" value="Sig_transdc_resp-reg_C-effctor"/>
</dbReference>